<comment type="subcellular location">
    <subcellularLocation>
        <location evidence="1 5">Nucleus</location>
    </subcellularLocation>
</comment>
<dbReference type="SMART" id="SM01188">
    <property type="entry name" value="ELK"/>
    <property type="match status" value="1"/>
</dbReference>
<dbReference type="Pfam" id="PF05920">
    <property type="entry name" value="Homeobox_KN"/>
    <property type="match status" value="1"/>
</dbReference>
<dbReference type="GO" id="GO:0003677">
    <property type="term" value="F:DNA binding"/>
    <property type="evidence" value="ECO:0007669"/>
    <property type="project" value="UniProtKB-UniRule"/>
</dbReference>
<evidence type="ECO:0000256" key="4">
    <source>
        <dbReference type="ARBA" id="ARBA00023242"/>
    </source>
</evidence>
<feature type="domain" description="ELK" evidence="8">
    <location>
        <begin position="251"/>
        <end position="271"/>
    </location>
</feature>
<dbReference type="SMART" id="SM00389">
    <property type="entry name" value="HOX"/>
    <property type="match status" value="1"/>
</dbReference>
<dbReference type="SUPFAM" id="SSF46689">
    <property type="entry name" value="Homeodomain-like"/>
    <property type="match status" value="1"/>
</dbReference>
<reference evidence="9" key="1">
    <citation type="journal article" date="2020" name="Plant Biotechnol. J.">
        <title>The pomegranate (Punica granatum L.) draft genome dissects genetic divergence between soft- and hard-seeded cultivars.</title>
        <authorList>
            <person name="Luo X."/>
            <person name="Li H."/>
            <person name="Wu Z."/>
            <person name="Yao W."/>
            <person name="Zhao P."/>
            <person name="Cao D."/>
            <person name="Yu H."/>
            <person name="Li K."/>
            <person name="Poudel K."/>
            <person name="Zhao D."/>
            <person name="Zhang F."/>
            <person name="Xia X."/>
            <person name="Chen L."/>
            <person name="Wang Q."/>
            <person name="Jing D."/>
            <person name="Cao S."/>
        </authorList>
    </citation>
    <scope>NUCLEOTIDE SEQUENCE [LARGE SCALE GENOMIC DNA]</scope>
    <source>
        <strain evidence="9">cv. Tunisia</strain>
    </source>
</reference>
<evidence type="ECO:0000259" key="7">
    <source>
        <dbReference type="PROSITE" id="PS50071"/>
    </source>
</evidence>
<dbReference type="PROSITE" id="PS00027">
    <property type="entry name" value="HOMEOBOX_1"/>
    <property type="match status" value="1"/>
</dbReference>
<keyword evidence="2 5" id="KW-0238">DNA-binding</keyword>
<evidence type="ECO:0000256" key="5">
    <source>
        <dbReference type="PROSITE-ProRule" id="PRU00108"/>
    </source>
</evidence>
<dbReference type="GO" id="GO:0005634">
    <property type="term" value="C:nucleus"/>
    <property type="evidence" value="ECO:0007669"/>
    <property type="project" value="UniProtKB-SubCell"/>
</dbReference>
<dbReference type="SMART" id="SM01256">
    <property type="entry name" value="KNOX2"/>
    <property type="match status" value="1"/>
</dbReference>
<keyword evidence="9" id="KW-1185">Reference proteome</keyword>
<dbReference type="InterPro" id="IPR001356">
    <property type="entry name" value="HD"/>
</dbReference>
<reference evidence="10" key="2">
    <citation type="submission" date="2025-08" db="UniProtKB">
        <authorList>
            <consortium name="RefSeq"/>
        </authorList>
    </citation>
    <scope>IDENTIFICATION</scope>
    <source>
        <tissue evidence="10">Leaf</tissue>
    </source>
</reference>
<dbReference type="Pfam" id="PF03791">
    <property type="entry name" value="KNOX2"/>
    <property type="match status" value="1"/>
</dbReference>
<dbReference type="Gene3D" id="1.10.10.60">
    <property type="entry name" value="Homeodomain-like"/>
    <property type="match status" value="1"/>
</dbReference>
<feature type="domain" description="Homeobox" evidence="7">
    <location>
        <begin position="271"/>
        <end position="334"/>
    </location>
</feature>
<name>A0A6P8EB36_PUNGR</name>
<dbReference type="SMART" id="SM01255">
    <property type="entry name" value="KNOX1"/>
    <property type="match status" value="1"/>
</dbReference>
<dbReference type="InterPro" id="IPR005541">
    <property type="entry name" value="KNOX2"/>
</dbReference>
<sequence>MEEMYGLYSTGGGGDCYYYGGGPVEDGPLMSPEGLLPPPPPPFPEYNSGFLCPSSGGGGGFRDYRGSFAGYDVFGSDELASAISEAASINISDHHHHNHQLHREDDVVAESTVKGKIKSHPSYPRLLQAYIDCQKVGAPPEIARLLEEIRRENDYACKRSSDEGVPSYSLGVDPELDEFMETYIDMLAKYKSDLERPFDEATTFLNKIELQLSNLSTTSLSDEGFVSSDEEFSGGEVEASLEAQPRSMDRGLKDRLLHKFGSHISSLKLEFSKKKKKGKLPKEARQTLLEWWNVHYKWPYPTEADKKILADSTGLDQKQINNWFINQRKRHWKPSESMQFGLMNNQPGQFYSDD</sequence>
<dbReference type="InterPro" id="IPR005539">
    <property type="entry name" value="ELK_dom"/>
</dbReference>
<evidence type="ECO:0000313" key="9">
    <source>
        <dbReference type="Proteomes" id="UP000515151"/>
    </source>
</evidence>
<dbReference type="PROSITE" id="PS51213">
    <property type="entry name" value="ELK"/>
    <property type="match status" value="1"/>
</dbReference>
<dbReference type="RefSeq" id="XP_031402478.1">
    <property type="nucleotide sequence ID" value="XM_031546618.1"/>
</dbReference>
<dbReference type="InterPro" id="IPR050224">
    <property type="entry name" value="TALE_homeobox"/>
</dbReference>
<dbReference type="Pfam" id="PF03789">
    <property type="entry name" value="ELK"/>
    <property type="match status" value="1"/>
</dbReference>
<dbReference type="GO" id="GO:0000981">
    <property type="term" value="F:DNA-binding transcription factor activity, RNA polymerase II-specific"/>
    <property type="evidence" value="ECO:0007669"/>
    <property type="project" value="InterPro"/>
</dbReference>
<evidence type="ECO:0000259" key="8">
    <source>
        <dbReference type="PROSITE" id="PS51213"/>
    </source>
</evidence>
<evidence type="ECO:0000256" key="3">
    <source>
        <dbReference type="ARBA" id="ARBA00023155"/>
    </source>
</evidence>
<dbReference type="InterPro" id="IPR008422">
    <property type="entry name" value="KN_HD"/>
</dbReference>
<dbReference type="Pfam" id="PF03790">
    <property type="entry name" value="KNOX1"/>
    <property type="match status" value="1"/>
</dbReference>
<comment type="similarity">
    <text evidence="6">Belongs to the TALE/KNOX homeobox family.</text>
</comment>
<proteinExistence type="inferred from homology"/>
<dbReference type="PROSITE" id="PS50071">
    <property type="entry name" value="HOMEOBOX_2"/>
    <property type="match status" value="1"/>
</dbReference>
<dbReference type="Proteomes" id="UP000515151">
    <property type="component" value="Chromosome 6"/>
</dbReference>
<dbReference type="OrthoDB" id="10056939at2759"/>
<evidence type="ECO:0000256" key="2">
    <source>
        <dbReference type="ARBA" id="ARBA00023125"/>
    </source>
</evidence>
<keyword evidence="4 5" id="KW-0539">Nucleus</keyword>
<dbReference type="InterPro" id="IPR005540">
    <property type="entry name" value="KNOX1"/>
</dbReference>
<dbReference type="PANTHER" id="PTHR11850">
    <property type="entry name" value="HOMEOBOX PROTEIN TRANSCRIPTION FACTORS"/>
    <property type="match status" value="1"/>
</dbReference>
<protein>
    <submittedName>
        <fullName evidence="10">Homeobox protein knotted-1-like 6</fullName>
    </submittedName>
</protein>
<feature type="DNA-binding region" description="Homeobox; TALE-type" evidence="5">
    <location>
        <begin position="272"/>
        <end position="335"/>
    </location>
</feature>
<evidence type="ECO:0000313" key="10">
    <source>
        <dbReference type="RefSeq" id="XP_031402478.1"/>
    </source>
</evidence>
<dbReference type="AlphaFoldDB" id="A0A6P8EB36"/>
<dbReference type="InterPro" id="IPR009057">
    <property type="entry name" value="Homeodomain-like_sf"/>
</dbReference>
<evidence type="ECO:0000256" key="6">
    <source>
        <dbReference type="PROSITE-ProRule" id="PRU00559"/>
    </source>
</evidence>
<organism evidence="9 10">
    <name type="scientific">Punica granatum</name>
    <name type="common">Pomegranate</name>
    <dbReference type="NCBI Taxonomy" id="22663"/>
    <lineage>
        <taxon>Eukaryota</taxon>
        <taxon>Viridiplantae</taxon>
        <taxon>Streptophyta</taxon>
        <taxon>Embryophyta</taxon>
        <taxon>Tracheophyta</taxon>
        <taxon>Spermatophyta</taxon>
        <taxon>Magnoliopsida</taxon>
        <taxon>eudicotyledons</taxon>
        <taxon>Gunneridae</taxon>
        <taxon>Pentapetalae</taxon>
        <taxon>rosids</taxon>
        <taxon>malvids</taxon>
        <taxon>Myrtales</taxon>
        <taxon>Lythraceae</taxon>
        <taxon>Punica</taxon>
    </lineage>
</organism>
<dbReference type="GeneID" id="116212039"/>
<gene>
    <name evidence="10" type="primary">LOC116212039</name>
</gene>
<dbReference type="InterPro" id="IPR017970">
    <property type="entry name" value="Homeobox_CS"/>
</dbReference>
<dbReference type="CDD" id="cd00086">
    <property type="entry name" value="homeodomain"/>
    <property type="match status" value="1"/>
</dbReference>
<accession>A0A6P8EB36</accession>
<keyword evidence="3 5" id="KW-0371">Homeobox</keyword>
<evidence type="ECO:0000256" key="1">
    <source>
        <dbReference type="ARBA" id="ARBA00004123"/>
    </source>
</evidence>